<organism evidence="1 2">
    <name type="scientific">Prorocentrum cordatum</name>
    <dbReference type="NCBI Taxonomy" id="2364126"/>
    <lineage>
        <taxon>Eukaryota</taxon>
        <taxon>Sar</taxon>
        <taxon>Alveolata</taxon>
        <taxon>Dinophyceae</taxon>
        <taxon>Prorocentrales</taxon>
        <taxon>Prorocentraceae</taxon>
        <taxon>Prorocentrum</taxon>
    </lineage>
</organism>
<dbReference type="Proteomes" id="UP001189429">
    <property type="component" value="Unassembled WGS sequence"/>
</dbReference>
<gene>
    <name evidence="1" type="ORF">PCOR1329_LOCUS4015</name>
</gene>
<keyword evidence="2" id="KW-1185">Reference proteome</keyword>
<accession>A0ABN9PNK8</accession>
<sequence length="144" mass="15139">GVGERYVHLLDEPEVYTCHEHLGIPTIDSSFGTAPEIWNAMFGAVQQLVPPEILANKELMQGLSLFSMPIIRAADALVGSTNAMRVDAFSADGARQTLRVAHPDLESCVGLGTAAFAAASGVRSAGDARARSPIHALITRGTGI</sequence>
<reference evidence="1" key="1">
    <citation type="submission" date="2023-10" db="EMBL/GenBank/DDBJ databases">
        <authorList>
            <person name="Chen Y."/>
            <person name="Shah S."/>
            <person name="Dougan E. K."/>
            <person name="Thang M."/>
            <person name="Chan C."/>
        </authorList>
    </citation>
    <scope>NUCLEOTIDE SEQUENCE [LARGE SCALE GENOMIC DNA]</scope>
</reference>
<dbReference type="PANTHER" id="PTHR43796:SF2">
    <property type="entry name" value="CARBOXYNORSPERMIDINE SYNTHASE"/>
    <property type="match status" value="1"/>
</dbReference>
<evidence type="ECO:0000313" key="1">
    <source>
        <dbReference type="EMBL" id="CAK0793862.1"/>
    </source>
</evidence>
<dbReference type="EMBL" id="CAUYUJ010001040">
    <property type="protein sequence ID" value="CAK0793862.1"/>
    <property type="molecule type" value="Genomic_DNA"/>
</dbReference>
<dbReference type="PANTHER" id="PTHR43796">
    <property type="entry name" value="CARBOXYNORSPERMIDINE SYNTHASE"/>
    <property type="match status" value="1"/>
</dbReference>
<comment type="caution">
    <text evidence="1">The sequence shown here is derived from an EMBL/GenBank/DDBJ whole genome shotgun (WGS) entry which is preliminary data.</text>
</comment>
<evidence type="ECO:0000313" key="2">
    <source>
        <dbReference type="Proteomes" id="UP001189429"/>
    </source>
</evidence>
<proteinExistence type="predicted"/>
<feature type="non-terminal residue" evidence="1">
    <location>
        <position position="1"/>
    </location>
</feature>
<protein>
    <submittedName>
        <fullName evidence="1">Uncharacterized protein</fullName>
    </submittedName>
</protein>
<name>A0ABN9PNK8_9DINO</name>